<evidence type="ECO:0000313" key="1">
    <source>
        <dbReference type="EMBL" id="CAK0875145.1"/>
    </source>
</evidence>
<sequence>SASPMSRSTDVEIEGQNATITQKDCAQFNAAKSTAEPAILEDTRAKTDLGHGRGQQLQLYKKTAAWKLNGAKQHRGGGGAEGSHREQGAIVKIIDGKDLYFDSSIIADLTKELKGGKQVNAGGAIELDNLGLAPMQMFVGDASAGFDLGRADDDEAERKDFDAAADRARDALMKLRGLRNKITHPVGETNAGSEVRKGKIKKTVGKGKQIDELIKGYHDLVKTKSPPLPPGLCKTTAENISEKITVDSKVGHAVVAMIRPDNELGDRGCARVCVDTDSRGAIVSPRIL</sequence>
<name>A0ABN9VRL7_9DINO</name>
<dbReference type="Proteomes" id="UP001189429">
    <property type="component" value="Unassembled WGS sequence"/>
</dbReference>
<gene>
    <name evidence="1" type="ORF">PCOR1329_LOCUS59873</name>
</gene>
<comment type="caution">
    <text evidence="1">The sequence shown here is derived from an EMBL/GenBank/DDBJ whole genome shotgun (WGS) entry which is preliminary data.</text>
</comment>
<feature type="non-terminal residue" evidence="1">
    <location>
        <position position="1"/>
    </location>
</feature>
<proteinExistence type="predicted"/>
<protein>
    <submittedName>
        <fullName evidence="1">Uncharacterized protein</fullName>
    </submittedName>
</protein>
<dbReference type="EMBL" id="CAUYUJ010017479">
    <property type="protein sequence ID" value="CAK0875145.1"/>
    <property type="molecule type" value="Genomic_DNA"/>
</dbReference>
<evidence type="ECO:0000313" key="2">
    <source>
        <dbReference type="Proteomes" id="UP001189429"/>
    </source>
</evidence>
<reference evidence="1" key="1">
    <citation type="submission" date="2023-10" db="EMBL/GenBank/DDBJ databases">
        <authorList>
            <person name="Chen Y."/>
            <person name="Shah S."/>
            <person name="Dougan E. K."/>
            <person name="Thang M."/>
            <person name="Chan C."/>
        </authorList>
    </citation>
    <scope>NUCLEOTIDE SEQUENCE [LARGE SCALE GENOMIC DNA]</scope>
</reference>
<keyword evidence="2" id="KW-1185">Reference proteome</keyword>
<accession>A0ABN9VRL7</accession>
<organism evidence="1 2">
    <name type="scientific">Prorocentrum cordatum</name>
    <dbReference type="NCBI Taxonomy" id="2364126"/>
    <lineage>
        <taxon>Eukaryota</taxon>
        <taxon>Sar</taxon>
        <taxon>Alveolata</taxon>
        <taxon>Dinophyceae</taxon>
        <taxon>Prorocentrales</taxon>
        <taxon>Prorocentraceae</taxon>
        <taxon>Prorocentrum</taxon>
    </lineage>
</organism>